<evidence type="ECO:0000256" key="1">
    <source>
        <dbReference type="PROSITE-ProRule" id="PRU00283"/>
    </source>
</evidence>
<dbReference type="PROSITE" id="PS50067">
    <property type="entry name" value="KINESIN_MOTOR_2"/>
    <property type="match status" value="2"/>
</dbReference>
<keyword evidence="1" id="KW-0505">Motor protein</keyword>
<protein>
    <recommendedName>
        <fullName evidence="3">Kinesin motor domain-containing protein</fullName>
    </recommendedName>
</protein>
<organism evidence="4 5">
    <name type="scientific">Monosporascus cannonballus</name>
    <dbReference type="NCBI Taxonomy" id="155416"/>
    <lineage>
        <taxon>Eukaryota</taxon>
        <taxon>Fungi</taxon>
        <taxon>Dikarya</taxon>
        <taxon>Ascomycota</taxon>
        <taxon>Pezizomycotina</taxon>
        <taxon>Sordariomycetes</taxon>
        <taxon>Xylariomycetidae</taxon>
        <taxon>Xylariales</taxon>
        <taxon>Xylariales incertae sedis</taxon>
        <taxon>Monosporascus</taxon>
    </lineage>
</organism>
<dbReference type="PANTHER" id="PTHR47972">
    <property type="entry name" value="KINESIN-LIKE PROTEIN KLP-3"/>
    <property type="match status" value="1"/>
</dbReference>
<dbReference type="InterPro" id="IPR027417">
    <property type="entry name" value="P-loop_NTPase"/>
</dbReference>
<evidence type="ECO:0000313" key="5">
    <source>
        <dbReference type="Proteomes" id="UP000294003"/>
    </source>
</evidence>
<reference evidence="4 5" key="1">
    <citation type="submission" date="2018-06" db="EMBL/GenBank/DDBJ databases">
        <title>Complete Genomes of Monosporascus.</title>
        <authorList>
            <person name="Robinson A.J."/>
            <person name="Natvig D.O."/>
        </authorList>
    </citation>
    <scope>NUCLEOTIDE SEQUENCE [LARGE SCALE GENOMIC DNA]</scope>
    <source>
        <strain evidence="4 5">CBS 609.92</strain>
    </source>
</reference>
<comment type="caution">
    <text evidence="4">The sequence shown here is derived from an EMBL/GenBank/DDBJ whole genome shotgun (WGS) entry which is preliminary data.</text>
</comment>
<dbReference type="Pfam" id="PF00225">
    <property type="entry name" value="Kinesin"/>
    <property type="match status" value="1"/>
</dbReference>
<dbReference type="SUPFAM" id="SSF52540">
    <property type="entry name" value="P-loop containing nucleoside triphosphate hydrolases"/>
    <property type="match status" value="1"/>
</dbReference>
<dbReference type="Gene3D" id="3.40.850.10">
    <property type="entry name" value="Kinesin motor domain"/>
    <property type="match status" value="2"/>
</dbReference>
<proteinExistence type="inferred from homology"/>
<dbReference type="InterPro" id="IPR001752">
    <property type="entry name" value="Kinesin_motor_dom"/>
</dbReference>
<dbReference type="InterPro" id="IPR036961">
    <property type="entry name" value="Kinesin_motor_dom_sf"/>
</dbReference>
<evidence type="ECO:0000313" key="4">
    <source>
        <dbReference type="EMBL" id="RYO79064.1"/>
    </source>
</evidence>
<gene>
    <name evidence="4" type="ORF">DL762_008344</name>
</gene>
<comment type="caution">
    <text evidence="1">Lacks conserved residue(s) required for the propagation of feature annotation.</text>
</comment>
<feature type="region of interest" description="Disordered" evidence="2">
    <location>
        <begin position="338"/>
        <end position="362"/>
    </location>
</feature>
<feature type="domain" description="Kinesin motor" evidence="3">
    <location>
        <begin position="34"/>
        <end position="185"/>
    </location>
</feature>
<dbReference type="SMART" id="SM00129">
    <property type="entry name" value="KISc"/>
    <property type="match status" value="1"/>
</dbReference>
<keyword evidence="1" id="KW-0067">ATP-binding</keyword>
<keyword evidence="5" id="KW-1185">Reference proteome</keyword>
<name>A0ABY0GX06_9PEZI</name>
<sequence length="362" mass="40801">MTEESARAHSDAKKLASEKGRMKAVWEGQTLKGNIRVMCRIRPPLPDTPQDKLMDFHPTKGEYVDHYQKIEVVAGYFSATGQLRATSKFLKCERTFTPEHTNKAVFEEISQLTMSALDGNKVCIFCYGQTGSGKTFTMNHRVGPPGHDDPNDGIIHRSLGLMFEHVNSSREQYQYDMKISIVEVYINDLINLFSNRKKHVINMDEATGKDMTMNLIDLAGFEKDKETGATGQRLEESKAINSSIFELNNSITALAEGKPKRAGHTLTRVLDPCLAKGCRVVMFVMVSPLKKDQSETENTMTKAEMVSEATLGPKYLDQMDSTFMLTLRNTIGRESEAEQQNFEFTYKPRRRSKPNPCSFEAA</sequence>
<feature type="binding site" evidence="1">
    <location>
        <begin position="128"/>
        <end position="135"/>
    </location>
    <ligand>
        <name>ATP</name>
        <dbReference type="ChEBI" id="CHEBI:30616"/>
    </ligand>
</feature>
<dbReference type="Pfam" id="PF16796">
    <property type="entry name" value="Microtub_bd"/>
    <property type="match status" value="1"/>
</dbReference>
<feature type="domain" description="Kinesin motor" evidence="3">
    <location>
        <begin position="196"/>
        <end position="309"/>
    </location>
</feature>
<dbReference type="InterPro" id="IPR031852">
    <property type="entry name" value="Vik1/Cik1_MT-bd"/>
</dbReference>
<evidence type="ECO:0000256" key="2">
    <source>
        <dbReference type="SAM" id="MobiDB-lite"/>
    </source>
</evidence>
<dbReference type="PRINTS" id="PR00380">
    <property type="entry name" value="KINESINHEAVY"/>
</dbReference>
<comment type="similarity">
    <text evidence="1">Belongs to the TRAFAC class myosin-kinesin ATPase superfamily. Kinesin family.</text>
</comment>
<dbReference type="EMBL" id="QJNS01000348">
    <property type="protein sequence ID" value="RYO79064.1"/>
    <property type="molecule type" value="Genomic_DNA"/>
</dbReference>
<accession>A0ABY0GX06</accession>
<evidence type="ECO:0000259" key="3">
    <source>
        <dbReference type="PROSITE" id="PS50067"/>
    </source>
</evidence>
<keyword evidence="1" id="KW-0547">Nucleotide-binding</keyword>
<dbReference type="InterPro" id="IPR027640">
    <property type="entry name" value="Kinesin-like_fam"/>
</dbReference>
<dbReference type="Proteomes" id="UP000294003">
    <property type="component" value="Unassembled WGS sequence"/>
</dbReference>